<evidence type="ECO:0000256" key="3">
    <source>
        <dbReference type="ARBA" id="ARBA00022552"/>
    </source>
</evidence>
<dbReference type="InterPro" id="IPR029064">
    <property type="entry name" value="Ribosomal_eL30-like_sf"/>
</dbReference>
<dbReference type="CDD" id="cd18105">
    <property type="entry name" value="SpoU-like_MRM1"/>
    <property type="match status" value="1"/>
</dbReference>
<evidence type="ECO:0000259" key="11">
    <source>
        <dbReference type="Pfam" id="PF08032"/>
    </source>
</evidence>
<keyword evidence="4" id="KW-0489">Methyltransferase</keyword>
<dbReference type="SUPFAM" id="SSF75217">
    <property type="entry name" value="alpha/beta knot"/>
    <property type="match status" value="1"/>
</dbReference>
<dbReference type="InterPro" id="IPR029028">
    <property type="entry name" value="Alpha/beta_knot_MTases"/>
</dbReference>
<comment type="subcellular location">
    <subcellularLocation>
        <location evidence="1">Mitochondrion</location>
    </subcellularLocation>
</comment>
<evidence type="ECO:0000259" key="10">
    <source>
        <dbReference type="Pfam" id="PF00588"/>
    </source>
</evidence>
<evidence type="ECO:0000313" key="13">
    <source>
        <dbReference type="Proteomes" id="UP001491310"/>
    </source>
</evidence>
<keyword evidence="13" id="KW-1185">Reference proteome</keyword>
<feature type="domain" description="RNA 2-O ribose methyltransferase substrate binding" evidence="11">
    <location>
        <begin position="53"/>
        <end position="114"/>
    </location>
</feature>
<feature type="domain" description="tRNA/rRNA methyltransferase SpoU type" evidence="10">
    <location>
        <begin position="139"/>
        <end position="288"/>
    </location>
</feature>
<dbReference type="Gene3D" id="3.30.1330.30">
    <property type="match status" value="1"/>
</dbReference>
<name>A0ABR2YK29_9CHLO</name>
<proteinExistence type="inferred from homology"/>
<accession>A0ABR2YK29</accession>
<keyword evidence="8" id="KW-0496">Mitochondrion</keyword>
<dbReference type="PANTHER" id="PTHR46103:SF1">
    <property type="entry name" value="RRNA METHYLTRANSFERASE 1, MITOCHONDRIAL"/>
    <property type="match status" value="1"/>
</dbReference>
<evidence type="ECO:0000256" key="4">
    <source>
        <dbReference type="ARBA" id="ARBA00022603"/>
    </source>
</evidence>
<keyword evidence="3" id="KW-0698">rRNA processing</keyword>
<gene>
    <name evidence="12" type="ORF">WJX75_009945</name>
</gene>
<dbReference type="Gene3D" id="3.40.1280.10">
    <property type="match status" value="1"/>
</dbReference>
<reference evidence="12 13" key="1">
    <citation type="journal article" date="2024" name="Nat. Commun.">
        <title>Phylogenomics reveals the evolutionary origins of lichenization in chlorophyte algae.</title>
        <authorList>
            <person name="Puginier C."/>
            <person name="Libourel C."/>
            <person name="Otte J."/>
            <person name="Skaloud P."/>
            <person name="Haon M."/>
            <person name="Grisel S."/>
            <person name="Petersen M."/>
            <person name="Berrin J.G."/>
            <person name="Delaux P.M."/>
            <person name="Dal Grande F."/>
            <person name="Keller J."/>
        </authorList>
    </citation>
    <scope>NUCLEOTIDE SEQUENCE [LARGE SCALE GENOMIC DNA]</scope>
    <source>
        <strain evidence="12 13">SAG 216-7</strain>
    </source>
</reference>
<comment type="caution">
    <text evidence="12">The sequence shown here is derived from an EMBL/GenBank/DDBJ whole genome shotgun (WGS) entry which is preliminary data.</text>
</comment>
<sequence>MAASDLAEEVPLFAQHPLRQQLGVVRKKHTEVLEPGIRRQVMARQQAKQALRREVYVLYVQETTEGTKKKEGMPQAIAAMKERGGSIQYVSKHDLNLATDNKPHQGLMLDCSQLDWEPLEEFPPAENSALTDGGRPPVWLALDEIGDPQNLGAAVRVAYFLGVAGVLCCARNSAPLSPATSKASAGALEWLPLHACRSMPRTLTRAAESGWHIVGAGSEEDAESCRGFAVARPTILVMGNEGRGLRSVVRRACETVLRIDSAAPGPGRHQPIGVDSLNVSVATGILLHQLLGS</sequence>
<dbReference type="Pfam" id="PF08032">
    <property type="entry name" value="SpoU_sub_bind"/>
    <property type="match status" value="1"/>
</dbReference>
<dbReference type="Pfam" id="PF00588">
    <property type="entry name" value="SpoU_methylase"/>
    <property type="match status" value="1"/>
</dbReference>
<dbReference type="SUPFAM" id="SSF55315">
    <property type="entry name" value="L30e-like"/>
    <property type="match status" value="1"/>
</dbReference>
<evidence type="ECO:0000256" key="6">
    <source>
        <dbReference type="ARBA" id="ARBA00022691"/>
    </source>
</evidence>
<organism evidence="12 13">
    <name type="scientific">Coccomyxa subellipsoidea</name>
    <dbReference type="NCBI Taxonomy" id="248742"/>
    <lineage>
        <taxon>Eukaryota</taxon>
        <taxon>Viridiplantae</taxon>
        <taxon>Chlorophyta</taxon>
        <taxon>core chlorophytes</taxon>
        <taxon>Trebouxiophyceae</taxon>
        <taxon>Trebouxiophyceae incertae sedis</taxon>
        <taxon>Coccomyxaceae</taxon>
        <taxon>Coccomyxa</taxon>
    </lineage>
</organism>
<dbReference type="Proteomes" id="UP001491310">
    <property type="component" value="Unassembled WGS sequence"/>
</dbReference>
<evidence type="ECO:0000256" key="9">
    <source>
        <dbReference type="ARBA" id="ARBA00034881"/>
    </source>
</evidence>
<dbReference type="InterPro" id="IPR029026">
    <property type="entry name" value="tRNA_m1G_MTases_N"/>
</dbReference>
<keyword evidence="6" id="KW-0949">S-adenosyl-L-methionine</keyword>
<evidence type="ECO:0000256" key="7">
    <source>
        <dbReference type="ARBA" id="ARBA00022946"/>
    </source>
</evidence>
<dbReference type="InterPro" id="IPR047182">
    <property type="entry name" value="MRM1"/>
</dbReference>
<comment type="similarity">
    <text evidence="2">Belongs to the class IV-like SAM-binding methyltransferase superfamily. RNA methyltransferase TrmH family.</text>
</comment>
<evidence type="ECO:0000256" key="1">
    <source>
        <dbReference type="ARBA" id="ARBA00004173"/>
    </source>
</evidence>
<evidence type="ECO:0000256" key="8">
    <source>
        <dbReference type="ARBA" id="ARBA00023128"/>
    </source>
</evidence>
<evidence type="ECO:0000256" key="5">
    <source>
        <dbReference type="ARBA" id="ARBA00022679"/>
    </source>
</evidence>
<dbReference type="InterPro" id="IPR013123">
    <property type="entry name" value="SpoU_subst-bd"/>
</dbReference>
<protein>
    <recommendedName>
        <fullName evidence="9">rRNA methyltransferase 1, mitochondrial</fullName>
    </recommendedName>
</protein>
<dbReference type="EMBL" id="JALJOT010000010">
    <property type="protein sequence ID" value="KAK9906903.1"/>
    <property type="molecule type" value="Genomic_DNA"/>
</dbReference>
<dbReference type="PANTHER" id="PTHR46103">
    <property type="entry name" value="RRNA METHYLTRANSFERASE 1, MITOCHONDRIAL"/>
    <property type="match status" value="1"/>
</dbReference>
<keyword evidence="7" id="KW-0809">Transit peptide</keyword>
<keyword evidence="5" id="KW-0808">Transferase</keyword>
<dbReference type="InterPro" id="IPR047261">
    <property type="entry name" value="MRM1_MeTrfase_dom"/>
</dbReference>
<evidence type="ECO:0000313" key="12">
    <source>
        <dbReference type="EMBL" id="KAK9906903.1"/>
    </source>
</evidence>
<dbReference type="InterPro" id="IPR001537">
    <property type="entry name" value="SpoU_MeTrfase"/>
</dbReference>
<evidence type="ECO:0000256" key="2">
    <source>
        <dbReference type="ARBA" id="ARBA00007228"/>
    </source>
</evidence>